<keyword evidence="7 13" id="KW-0472">Membrane</keyword>
<dbReference type="Gene3D" id="4.10.1240.10">
    <property type="entry name" value="GPCR, family 2, extracellular hormone receptor domain"/>
    <property type="match status" value="1"/>
</dbReference>
<dbReference type="FunFam" id="1.20.1070.10:FF:000032">
    <property type="entry name" value="Vasoactive intestinal polypeptide receptor 1"/>
    <property type="match status" value="1"/>
</dbReference>
<keyword evidence="17" id="KW-1185">Reference proteome</keyword>
<feature type="compositionally biased region" description="Basic and acidic residues" evidence="12">
    <location>
        <begin position="48"/>
        <end position="57"/>
    </location>
</feature>
<gene>
    <name evidence="16" type="ORF">GDO78_022122</name>
</gene>
<evidence type="ECO:0000313" key="17">
    <source>
        <dbReference type="Proteomes" id="UP000770717"/>
    </source>
</evidence>
<evidence type="ECO:0000256" key="3">
    <source>
        <dbReference type="ARBA" id="ARBA00022475"/>
    </source>
</evidence>
<keyword evidence="4 13" id="KW-0812">Transmembrane</keyword>
<feature type="domain" description="G-protein coupled receptors family 2 profile 2" evidence="15">
    <location>
        <begin position="161"/>
        <end position="415"/>
    </location>
</feature>
<sequence>MCNPLTSHPVCSRLIKDRMHGTRRRPDGMHGTKRRPDGMHGARRRRDGMHGARRTPDGMHGTRRTLDGMHGTRRRPDGMHGARRCEGLWDNLSCWPPTPSGRTVSIPCPVVLQLISGINGTVNRNCTENGWSAIFPPIGVACEYNANDTEHKDVQDYYMHLKTLYTVGYGTSLSTLLLALVLLLSFRRLRCTRNYIHMNLFSSFILRSLTVFIKDAVLFSIDDANHCDVYLNECHFVMIFFHYCSMANYSWLLVEGLYLHTLLVVSFFSEWKYFCWYMTLGWGSPLVFIIAWSVCRQLYENTLCWNINSNASVWWIIRGPVILSIFINFILFVRIIRILMKKLRTSDVWGRDLNQYKRLARSTLLLIPLFGVHYIIFAFFPEDVSSGTVKIRLSFELALGSFQGFVVAVLYCFLNGEVQFEIQRKWRRYHLRKYFWLRQNKHSSLSNGGSDLTQVVPLSRSSQEEMKKSSTLTSSLI</sequence>
<dbReference type="GO" id="GO:0005886">
    <property type="term" value="C:plasma membrane"/>
    <property type="evidence" value="ECO:0007669"/>
    <property type="project" value="UniProtKB-SubCell"/>
</dbReference>
<keyword evidence="9" id="KW-0675">Receptor</keyword>
<evidence type="ECO:0000256" key="6">
    <source>
        <dbReference type="ARBA" id="ARBA00023040"/>
    </source>
</evidence>
<dbReference type="GO" id="GO:0004999">
    <property type="term" value="F:vasoactive intestinal polypeptide receptor activity"/>
    <property type="evidence" value="ECO:0007669"/>
    <property type="project" value="InterPro"/>
</dbReference>
<dbReference type="InterPro" id="IPR000832">
    <property type="entry name" value="GPCR_2_secretin-like"/>
</dbReference>
<keyword evidence="10" id="KW-0325">Glycoprotein</keyword>
<comment type="caution">
    <text evidence="16">The sequence shown here is derived from an EMBL/GenBank/DDBJ whole genome shotgun (WGS) entry which is preliminary data.</text>
</comment>
<dbReference type="InterPro" id="IPR017981">
    <property type="entry name" value="GPCR_2-like_7TM"/>
</dbReference>
<dbReference type="PRINTS" id="PR01154">
    <property type="entry name" value="VIP1RECEPTOR"/>
</dbReference>
<dbReference type="Pfam" id="PF00002">
    <property type="entry name" value="7tm_2"/>
    <property type="match status" value="1"/>
</dbReference>
<dbReference type="PRINTS" id="PR00249">
    <property type="entry name" value="GPCRSECRETIN"/>
</dbReference>
<dbReference type="PANTHER" id="PTHR45620">
    <property type="entry name" value="PDF RECEPTOR-LIKE PROTEIN-RELATED"/>
    <property type="match status" value="1"/>
</dbReference>
<feature type="domain" description="G-protein coupled receptors family 2 profile 1" evidence="14">
    <location>
        <begin position="85"/>
        <end position="146"/>
    </location>
</feature>
<organism evidence="16 17">
    <name type="scientific">Eleutherodactylus coqui</name>
    <name type="common">Puerto Rican coqui</name>
    <dbReference type="NCBI Taxonomy" id="57060"/>
    <lineage>
        <taxon>Eukaryota</taxon>
        <taxon>Metazoa</taxon>
        <taxon>Chordata</taxon>
        <taxon>Craniata</taxon>
        <taxon>Vertebrata</taxon>
        <taxon>Euteleostomi</taxon>
        <taxon>Amphibia</taxon>
        <taxon>Batrachia</taxon>
        <taxon>Anura</taxon>
        <taxon>Neobatrachia</taxon>
        <taxon>Hyloidea</taxon>
        <taxon>Eleutherodactylidae</taxon>
        <taxon>Eleutherodactylinae</taxon>
        <taxon>Eleutherodactylus</taxon>
        <taxon>Eleutherodactylus</taxon>
    </lineage>
</organism>
<feature type="transmembrane region" description="Helical" evidence="13">
    <location>
        <begin position="164"/>
        <end position="184"/>
    </location>
</feature>
<feature type="compositionally biased region" description="Basic and acidic residues" evidence="12">
    <location>
        <begin position="17"/>
        <end position="40"/>
    </location>
</feature>
<keyword evidence="6" id="KW-0297">G-protein coupled receptor</keyword>
<proteinExistence type="inferred from homology"/>
<dbReference type="OrthoDB" id="5967113at2759"/>
<dbReference type="SUPFAM" id="SSF81321">
    <property type="entry name" value="Family A G protein-coupled receptor-like"/>
    <property type="match status" value="1"/>
</dbReference>
<evidence type="ECO:0000256" key="8">
    <source>
        <dbReference type="ARBA" id="ARBA00023157"/>
    </source>
</evidence>
<dbReference type="GO" id="GO:0007166">
    <property type="term" value="P:cell surface receptor signaling pathway"/>
    <property type="evidence" value="ECO:0007669"/>
    <property type="project" value="InterPro"/>
</dbReference>
<keyword evidence="5 13" id="KW-1133">Transmembrane helix</keyword>
<evidence type="ECO:0000256" key="4">
    <source>
        <dbReference type="ARBA" id="ARBA00022692"/>
    </source>
</evidence>
<evidence type="ECO:0000256" key="10">
    <source>
        <dbReference type="ARBA" id="ARBA00023180"/>
    </source>
</evidence>
<evidence type="ECO:0000313" key="16">
    <source>
        <dbReference type="EMBL" id="KAG9468707.1"/>
    </source>
</evidence>
<dbReference type="SUPFAM" id="SSF111418">
    <property type="entry name" value="Hormone receptor domain"/>
    <property type="match status" value="1"/>
</dbReference>
<dbReference type="InterPro" id="IPR050332">
    <property type="entry name" value="GPCR_2"/>
</dbReference>
<reference evidence="16" key="1">
    <citation type="thesis" date="2020" institute="ProQuest LLC" country="789 East Eisenhower Parkway, Ann Arbor, MI, USA">
        <title>Comparative Genomics and Chromosome Evolution.</title>
        <authorList>
            <person name="Mudd A.B."/>
        </authorList>
    </citation>
    <scope>NUCLEOTIDE SEQUENCE</scope>
    <source>
        <strain evidence="16">HN-11 Male</strain>
        <tissue evidence="16">Kidney and liver</tissue>
    </source>
</reference>
<dbReference type="AlphaFoldDB" id="A0A8J6EG87"/>
<evidence type="ECO:0008006" key="18">
    <source>
        <dbReference type="Google" id="ProtNLM"/>
    </source>
</evidence>
<dbReference type="PROSITE" id="PS00649">
    <property type="entry name" value="G_PROTEIN_RECEP_F2_1"/>
    <property type="match status" value="1"/>
</dbReference>
<dbReference type="InterPro" id="IPR017983">
    <property type="entry name" value="GPCR_2_secretin-like_CS"/>
</dbReference>
<dbReference type="CDD" id="cd15275">
    <property type="entry name" value="7tmB1_secretin"/>
    <property type="match status" value="1"/>
</dbReference>
<evidence type="ECO:0000256" key="9">
    <source>
        <dbReference type="ARBA" id="ARBA00023170"/>
    </source>
</evidence>
<feature type="transmembrane region" description="Helical" evidence="13">
    <location>
        <begin position="359"/>
        <end position="380"/>
    </location>
</feature>
<feature type="region of interest" description="Disordered" evidence="12">
    <location>
        <begin position="458"/>
        <end position="477"/>
    </location>
</feature>
<dbReference type="GO" id="GO:0007188">
    <property type="term" value="P:adenylate cyclase-modulating G protein-coupled receptor signaling pathway"/>
    <property type="evidence" value="ECO:0007669"/>
    <property type="project" value="TreeGrafter"/>
</dbReference>
<accession>A0A8J6EG87</accession>
<evidence type="ECO:0000256" key="13">
    <source>
        <dbReference type="SAM" id="Phobius"/>
    </source>
</evidence>
<feature type="transmembrane region" description="Helical" evidence="13">
    <location>
        <begin position="275"/>
        <end position="294"/>
    </location>
</feature>
<dbReference type="PROSITE" id="PS50227">
    <property type="entry name" value="G_PROTEIN_RECEP_F2_3"/>
    <property type="match status" value="1"/>
</dbReference>
<keyword evidence="11" id="KW-0807">Transducer</keyword>
<dbReference type="Proteomes" id="UP000770717">
    <property type="component" value="Unassembled WGS sequence"/>
</dbReference>
<evidence type="ECO:0000256" key="2">
    <source>
        <dbReference type="ARBA" id="ARBA00005314"/>
    </source>
</evidence>
<evidence type="ECO:0000256" key="11">
    <source>
        <dbReference type="ARBA" id="ARBA00023224"/>
    </source>
</evidence>
<dbReference type="PROSITE" id="PS00650">
    <property type="entry name" value="G_PROTEIN_RECEP_F2_2"/>
    <property type="match status" value="1"/>
</dbReference>
<comment type="subcellular location">
    <subcellularLocation>
        <location evidence="1">Cell membrane</location>
        <topology evidence="1">Multi-pass membrane protein</topology>
    </subcellularLocation>
</comment>
<feature type="transmembrane region" description="Helical" evidence="13">
    <location>
        <begin position="196"/>
        <end position="213"/>
    </location>
</feature>
<dbReference type="InterPro" id="IPR001771">
    <property type="entry name" value="GPCR_2_VIP_rcpt_1"/>
</dbReference>
<dbReference type="GO" id="GO:0008528">
    <property type="term" value="F:G protein-coupled peptide receptor activity"/>
    <property type="evidence" value="ECO:0007669"/>
    <property type="project" value="TreeGrafter"/>
</dbReference>
<dbReference type="SMART" id="SM00008">
    <property type="entry name" value="HormR"/>
    <property type="match status" value="1"/>
</dbReference>
<dbReference type="EMBL" id="WNTK01000760">
    <property type="protein sequence ID" value="KAG9468707.1"/>
    <property type="molecule type" value="Genomic_DNA"/>
</dbReference>
<feature type="transmembrane region" description="Helical" evidence="13">
    <location>
        <begin position="314"/>
        <end position="339"/>
    </location>
</feature>
<dbReference type="Gene3D" id="1.20.1070.10">
    <property type="entry name" value="Rhodopsin 7-helix transmembrane proteins"/>
    <property type="match status" value="1"/>
</dbReference>
<dbReference type="GO" id="GO:0015055">
    <property type="term" value="F:secretin receptor activity"/>
    <property type="evidence" value="ECO:0007669"/>
    <property type="project" value="TreeGrafter"/>
</dbReference>
<protein>
    <recommendedName>
        <fullName evidence="18">Secretin receptor</fullName>
    </recommendedName>
</protein>
<dbReference type="PROSITE" id="PS50261">
    <property type="entry name" value="G_PROTEIN_RECEP_F2_4"/>
    <property type="match status" value="1"/>
</dbReference>
<comment type="similarity">
    <text evidence="2">Belongs to the G-protein coupled receptor 2 family.</text>
</comment>
<evidence type="ECO:0000256" key="12">
    <source>
        <dbReference type="SAM" id="MobiDB-lite"/>
    </source>
</evidence>
<feature type="transmembrane region" description="Helical" evidence="13">
    <location>
        <begin position="400"/>
        <end position="418"/>
    </location>
</feature>
<dbReference type="InterPro" id="IPR036445">
    <property type="entry name" value="GPCR_2_extracell_dom_sf"/>
</dbReference>
<feature type="region of interest" description="Disordered" evidence="12">
    <location>
        <begin position="17"/>
        <end position="79"/>
    </location>
</feature>
<feature type="transmembrane region" description="Helical" evidence="13">
    <location>
        <begin position="249"/>
        <end position="268"/>
    </location>
</feature>
<name>A0A8J6EG87_ELECQ</name>
<dbReference type="InterPro" id="IPR047037">
    <property type="entry name" value="Secretin_7TM"/>
</dbReference>
<dbReference type="Pfam" id="PF02793">
    <property type="entry name" value="HRM"/>
    <property type="match status" value="1"/>
</dbReference>
<evidence type="ECO:0000259" key="14">
    <source>
        <dbReference type="PROSITE" id="PS50227"/>
    </source>
</evidence>
<dbReference type="PANTHER" id="PTHR45620:SF13">
    <property type="entry name" value="SECRETIN RECEPTOR"/>
    <property type="match status" value="1"/>
</dbReference>
<evidence type="ECO:0000256" key="1">
    <source>
        <dbReference type="ARBA" id="ARBA00004651"/>
    </source>
</evidence>
<keyword evidence="3" id="KW-1003">Cell membrane</keyword>
<dbReference type="GO" id="GO:0017046">
    <property type="term" value="F:peptide hormone binding"/>
    <property type="evidence" value="ECO:0007669"/>
    <property type="project" value="TreeGrafter"/>
</dbReference>
<evidence type="ECO:0000259" key="15">
    <source>
        <dbReference type="PROSITE" id="PS50261"/>
    </source>
</evidence>
<evidence type="ECO:0000256" key="5">
    <source>
        <dbReference type="ARBA" id="ARBA00022989"/>
    </source>
</evidence>
<dbReference type="InterPro" id="IPR001879">
    <property type="entry name" value="GPCR_2_extracellular_dom"/>
</dbReference>
<keyword evidence="8" id="KW-1015">Disulfide bond</keyword>
<evidence type="ECO:0000256" key="7">
    <source>
        <dbReference type="ARBA" id="ARBA00023136"/>
    </source>
</evidence>